<dbReference type="Gene3D" id="2.60.40.1180">
    <property type="entry name" value="Golgi alpha-mannosidase II"/>
    <property type="match status" value="1"/>
</dbReference>
<dbReference type="GO" id="GO:0016139">
    <property type="term" value="P:glycoside catabolic process"/>
    <property type="evidence" value="ECO:0007669"/>
    <property type="project" value="TreeGrafter"/>
</dbReference>
<evidence type="ECO:0000256" key="7">
    <source>
        <dbReference type="ARBA" id="ARBA00023180"/>
    </source>
</evidence>
<sequence>MRLFFFIIVLALPFLVLGLDNGLAVTPPMGWLSWERFTCNTDCKNDPANCIGERLYKEMADRLVADGYKDLGYEYVNIDDCWMEKERDKDGKLVPDRQRFPNGIKALADYIHSKGLKLGIYQDIVDGCNADPKQMDDLYPVFSTAVNKSSRDILFSCEWPFYQHAAGMKPNYQQIAKYCNIWRNFYDVVDSWQSILGIVDYYSQNQDEFVAAAGPGHWNDPDMILAGNFGLSYDEAKAQFMLWAVLASPLLMSNDLRHIRKEFSDLLKNKEIIAVNQDFLGKMGKRVQKNGNIEIWARPISPTDESGKYSYAIVFLNRNQLGGPASVSVQLNSIGLDSSNCYSVYDVLDPEVVTKYCPQDTLKVQVNPSGATMVIAKH</sequence>
<evidence type="ECO:0000259" key="12">
    <source>
        <dbReference type="Pfam" id="PF17450"/>
    </source>
</evidence>
<keyword evidence="9 10" id="KW-0326">Glycosidase</keyword>
<dbReference type="InterPro" id="IPR013780">
    <property type="entry name" value="Glyco_hydro_b"/>
</dbReference>
<reference evidence="13" key="2">
    <citation type="submission" date="2020-06" db="EMBL/GenBank/DDBJ databases">
        <authorList>
            <person name="Sheffer M."/>
        </authorList>
    </citation>
    <scope>NUCLEOTIDE SEQUENCE</scope>
</reference>
<dbReference type="PRINTS" id="PR00740">
    <property type="entry name" value="GLHYDRLASE27"/>
</dbReference>
<keyword evidence="5" id="KW-0443">Lipid metabolism</keyword>
<dbReference type="InterPro" id="IPR017853">
    <property type="entry name" value="GH"/>
</dbReference>
<dbReference type="InterPro" id="IPR035373">
    <property type="entry name" value="Melibiase/NAGA_C"/>
</dbReference>
<evidence type="ECO:0000256" key="6">
    <source>
        <dbReference type="ARBA" id="ARBA00023157"/>
    </source>
</evidence>
<dbReference type="GO" id="GO:0004557">
    <property type="term" value="F:alpha-galactosidase activity"/>
    <property type="evidence" value="ECO:0007669"/>
    <property type="project" value="TreeGrafter"/>
</dbReference>
<gene>
    <name evidence="13" type="ORF">HNY73_003312</name>
</gene>
<keyword evidence="6 10" id="KW-1015">Disulfide bond</keyword>
<name>A0A8T0FWH8_ARGBR</name>
<dbReference type="Pfam" id="PF16499">
    <property type="entry name" value="Melibiase_2"/>
    <property type="match status" value="2"/>
</dbReference>
<keyword evidence="8" id="KW-0458">Lysosome</keyword>
<evidence type="ECO:0000313" key="13">
    <source>
        <dbReference type="EMBL" id="KAF8795467.1"/>
    </source>
</evidence>
<evidence type="ECO:0000256" key="10">
    <source>
        <dbReference type="RuleBase" id="RU361168"/>
    </source>
</evidence>
<dbReference type="GO" id="GO:0006629">
    <property type="term" value="P:lipid metabolic process"/>
    <property type="evidence" value="ECO:0007669"/>
    <property type="project" value="UniProtKB-KW"/>
</dbReference>
<dbReference type="GO" id="GO:0009311">
    <property type="term" value="P:oligosaccharide metabolic process"/>
    <property type="evidence" value="ECO:0007669"/>
    <property type="project" value="TreeGrafter"/>
</dbReference>
<dbReference type="InterPro" id="IPR000111">
    <property type="entry name" value="Glyco_hydro_27/36_CS"/>
</dbReference>
<evidence type="ECO:0000256" key="8">
    <source>
        <dbReference type="ARBA" id="ARBA00023228"/>
    </source>
</evidence>
<comment type="caution">
    <text evidence="13">The sequence shown here is derived from an EMBL/GenBank/DDBJ whole genome shotgun (WGS) entry which is preliminary data.</text>
</comment>
<dbReference type="CDD" id="cd14792">
    <property type="entry name" value="GH27"/>
    <property type="match status" value="1"/>
</dbReference>
<proteinExistence type="inferred from homology"/>
<feature type="signal peptide" evidence="11">
    <location>
        <begin position="1"/>
        <end position="18"/>
    </location>
</feature>
<evidence type="ECO:0000256" key="2">
    <source>
        <dbReference type="ARBA" id="ARBA00009743"/>
    </source>
</evidence>
<dbReference type="EMBL" id="JABXBU010000002">
    <property type="protein sequence ID" value="KAF8795467.1"/>
    <property type="molecule type" value="Genomic_DNA"/>
</dbReference>
<reference evidence="13" key="1">
    <citation type="journal article" date="2020" name="bioRxiv">
        <title>Chromosome-level reference genome of the European wasp spider Argiope bruennichi: a resource for studies on range expansion and evolutionary adaptation.</title>
        <authorList>
            <person name="Sheffer M.M."/>
            <person name="Hoppe A."/>
            <person name="Krehenwinkel H."/>
            <person name="Uhl G."/>
            <person name="Kuss A.W."/>
            <person name="Jensen L."/>
            <person name="Jensen C."/>
            <person name="Gillespie R.G."/>
            <person name="Hoff K.J."/>
            <person name="Prost S."/>
        </authorList>
    </citation>
    <scope>NUCLEOTIDE SEQUENCE</scope>
</reference>
<evidence type="ECO:0000256" key="3">
    <source>
        <dbReference type="ARBA" id="ARBA00011738"/>
    </source>
</evidence>
<dbReference type="Pfam" id="PF17450">
    <property type="entry name" value="Melibiase_2_C"/>
    <property type="match status" value="1"/>
</dbReference>
<keyword evidence="14" id="KW-1185">Reference proteome</keyword>
<dbReference type="PROSITE" id="PS00512">
    <property type="entry name" value="ALPHA_GALACTOSIDASE"/>
    <property type="match status" value="1"/>
</dbReference>
<evidence type="ECO:0000256" key="4">
    <source>
        <dbReference type="ARBA" id="ARBA00022801"/>
    </source>
</evidence>
<dbReference type="Proteomes" id="UP000807504">
    <property type="component" value="Unassembled WGS sequence"/>
</dbReference>
<keyword evidence="11" id="KW-0732">Signal</keyword>
<evidence type="ECO:0000313" key="14">
    <source>
        <dbReference type="Proteomes" id="UP000807504"/>
    </source>
</evidence>
<organism evidence="13 14">
    <name type="scientific">Argiope bruennichi</name>
    <name type="common">Wasp spider</name>
    <name type="synonym">Aranea bruennichi</name>
    <dbReference type="NCBI Taxonomy" id="94029"/>
    <lineage>
        <taxon>Eukaryota</taxon>
        <taxon>Metazoa</taxon>
        <taxon>Ecdysozoa</taxon>
        <taxon>Arthropoda</taxon>
        <taxon>Chelicerata</taxon>
        <taxon>Arachnida</taxon>
        <taxon>Araneae</taxon>
        <taxon>Araneomorphae</taxon>
        <taxon>Entelegynae</taxon>
        <taxon>Araneoidea</taxon>
        <taxon>Araneidae</taxon>
        <taxon>Argiope</taxon>
    </lineage>
</organism>
<dbReference type="EC" id="3.2.1.-" evidence="10"/>
<accession>A0A8T0FWH8</accession>
<dbReference type="PANTHER" id="PTHR11452:SF83">
    <property type="entry name" value="ALPHA-GALACTOSIDASE"/>
    <property type="match status" value="1"/>
</dbReference>
<keyword evidence="7" id="KW-0325">Glycoprotein</keyword>
<comment type="subcellular location">
    <subcellularLocation>
        <location evidence="1">Lysosome</location>
    </subcellularLocation>
</comment>
<evidence type="ECO:0000256" key="9">
    <source>
        <dbReference type="ARBA" id="ARBA00023295"/>
    </source>
</evidence>
<protein>
    <recommendedName>
        <fullName evidence="10">Alpha-galactosidase</fullName>
        <ecNumber evidence="10">3.2.1.-</ecNumber>
    </recommendedName>
</protein>
<evidence type="ECO:0000256" key="11">
    <source>
        <dbReference type="SAM" id="SignalP"/>
    </source>
</evidence>
<feature type="domain" description="Alpha galactosidase A C-terminal" evidence="12">
    <location>
        <begin position="281"/>
        <end position="370"/>
    </location>
</feature>
<evidence type="ECO:0000256" key="1">
    <source>
        <dbReference type="ARBA" id="ARBA00004371"/>
    </source>
</evidence>
<dbReference type="SUPFAM" id="SSF51445">
    <property type="entry name" value="(Trans)glycosidases"/>
    <property type="match status" value="1"/>
</dbReference>
<comment type="subunit">
    <text evidence="3 10">Homodimer.</text>
</comment>
<keyword evidence="4 10" id="KW-0378">Hydrolase</keyword>
<evidence type="ECO:0000256" key="5">
    <source>
        <dbReference type="ARBA" id="ARBA00023098"/>
    </source>
</evidence>
<comment type="similarity">
    <text evidence="2 10">Belongs to the glycosyl hydrolase 27 family.</text>
</comment>
<dbReference type="SUPFAM" id="SSF51011">
    <property type="entry name" value="Glycosyl hydrolase domain"/>
    <property type="match status" value="1"/>
</dbReference>
<dbReference type="AlphaFoldDB" id="A0A8T0FWH8"/>
<dbReference type="PANTHER" id="PTHR11452">
    <property type="entry name" value="ALPHA-GALACTOSIDASE/ALPHA-N-ACETYLGALACTOSAMINIDASE"/>
    <property type="match status" value="1"/>
</dbReference>
<feature type="chain" id="PRO_5035781930" description="Alpha-galactosidase" evidence="11">
    <location>
        <begin position="19"/>
        <end position="378"/>
    </location>
</feature>
<dbReference type="GO" id="GO:0005764">
    <property type="term" value="C:lysosome"/>
    <property type="evidence" value="ECO:0007669"/>
    <property type="project" value="UniProtKB-SubCell"/>
</dbReference>
<dbReference type="InterPro" id="IPR013785">
    <property type="entry name" value="Aldolase_TIM"/>
</dbReference>
<dbReference type="InterPro" id="IPR002241">
    <property type="entry name" value="Glyco_hydro_27"/>
</dbReference>
<dbReference type="Gene3D" id="3.20.20.70">
    <property type="entry name" value="Aldolase class I"/>
    <property type="match status" value="2"/>
</dbReference>